<organism evidence="3 4">
    <name type="scientific">Collinsella tanakaei</name>
    <dbReference type="NCBI Taxonomy" id="626935"/>
    <lineage>
        <taxon>Bacteria</taxon>
        <taxon>Bacillati</taxon>
        <taxon>Actinomycetota</taxon>
        <taxon>Coriobacteriia</taxon>
        <taxon>Coriobacteriales</taxon>
        <taxon>Coriobacteriaceae</taxon>
        <taxon>Collinsella</taxon>
    </lineage>
</organism>
<evidence type="ECO:0000259" key="1">
    <source>
        <dbReference type="Pfam" id="PF05175"/>
    </source>
</evidence>
<dbReference type="GO" id="GO:0003676">
    <property type="term" value="F:nucleic acid binding"/>
    <property type="evidence" value="ECO:0007669"/>
    <property type="project" value="InterPro"/>
</dbReference>
<keyword evidence="3" id="KW-0808">Transferase</keyword>
<dbReference type="GO" id="GO:0036009">
    <property type="term" value="F:protein-glutamine N-methyltransferase activity"/>
    <property type="evidence" value="ECO:0007669"/>
    <property type="project" value="TreeGrafter"/>
</dbReference>
<reference evidence="3 4" key="1">
    <citation type="submission" date="2018-08" db="EMBL/GenBank/DDBJ databases">
        <title>A genome reference for cultivated species of the human gut microbiota.</title>
        <authorList>
            <person name="Zou Y."/>
            <person name="Xue W."/>
            <person name="Luo G."/>
        </authorList>
    </citation>
    <scope>NUCLEOTIDE SEQUENCE [LARGE SCALE GENOMIC DNA]</scope>
    <source>
        <strain evidence="3 4">TF08-14</strain>
    </source>
</reference>
<evidence type="ECO:0000313" key="3">
    <source>
        <dbReference type="EMBL" id="RGL09929.1"/>
    </source>
</evidence>
<dbReference type="InterPro" id="IPR007848">
    <property type="entry name" value="Small_mtfrase_dom"/>
</dbReference>
<gene>
    <name evidence="3" type="ORF">DXC81_06885</name>
</gene>
<dbReference type="EMBL" id="QSRJ01000007">
    <property type="protein sequence ID" value="RGL09929.1"/>
    <property type="molecule type" value="Genomic_DNA"/>
</dbReference>
<dbReference type="AlphaFoldDB" id="A0A3E4QRU0"/>
<accession>A0A3E4QRU0</accession>
<evidence type="ECO:0000259" key="2">
    <source>
        <dbReference type="Pfam" id="PF17827"/>
    </source>
</evidence>
<feature type="domain" description="Release factor glutamine methyltransferase N-terminal" evidence="2">
    <location>
        <begin position="12"/>
        <end position="80"/>
    </location>
</feature>
<dbReference type="InterPro" id="IPR002052">
    <property type="entry name" value="DNA_methylase_N6_adenine_CS"/>
</dbReference>
<dbReference type="InterPro" id="IPR029063">
    <property type="entry name" value="SAM-dependent_MTases_sf"/>
</dbReference>
<dbReference type="PANTHER" id="PTHR18895:SF74">
    <property type="entry name" value="MTRF1L RELEASE FACTOR GLUTAMINE METHYLTRANSFERASE"/>
    <property type="match status" value="1"/>
</dbReference>
<feature type="domain" description="Methyltransferase small" evidence="1">
    <location>
        <begin position="194"/>
        <end position="276"/>
    </location>
</feature>
<dbReference type="PANTHER" id="PTHR18895">
    <property type="entry name" value="HEMK METHYLTRANSFERASE"/>
    <property type="match status" value="1"/>
</dbReference>
<proteinExistence type="predicted"/>
<dbReference type="InterPro" id="IPR050320">
    <property type="entry name" value="N5-glutamine_MTase"/>
</dbReference>
<dbReference type="Pfam" id="PF17827">
    <property type="entry name" value="PrmC_N"/>
    <property type="match status" value="1"/>
</dbReference>
<dbReference type="SUPFAM" id="SSF53335">
    <property type="entry name" value="S-adenosyl-L-methionine-dependent methyltransferases"/>
    <property type="match status" value="1"/>
</dbReference>
<evidence type="ECO:0000313" key="4">
    <source>
        <dbReference type="Proteomes" id="UP000260943"/>
    </source>
</evidence>
<name>A0A3E4QRU0_9ACTN</name>
<dbReference type="InterPro" id="IPR040758">
    <property type="entry name" value="PrmC_N"/>
</dbReference>
<keyword evidence="3" id="KW-0489">Methyltransferase</keyword>
<dbReference type="Proteomes" id="UP000260943">
    <property type="component" value="Unassembled WGS sequence"/>
</dbReference>
<dbReference type="Gene3D" id="1.10.8.10">
    <property type="entry name" value="DNA helicase RuvA subunit, C-terminal domain"/>
    <property type="match status" value="1"/>
</dbReference>
<protein>
    <submittedName>
        <fullName evidence="3">Peptide chain release factor N(5)-glutamine methyltransferase</fullName>
    </submittedName>
</protein>
<comment type="caution">
    <text evidence="3">The sequence shown here is derived from an EMBL/GenBank/DDBJ whole genome shotgun (WGS) entry which is preliminary data.</text>
</comment>
<dbReference type="CDD" id="cd02440">
    <property type="entry name" value="AdoMet_MTases"/>
    <property type="match status" value="1"/>
</dbReference>
<dbReference type="Pfam" id="PF05175">
    <property type="entry name" value="MTS"/>
    <property type="match status" value="1"/>
</dbReference>
<sequence length="368" mass="39673">MANEVWTIGRCLDWTRDYLGKKGDEHARYTAELLLTSVTGMKRIDLYMGLDKPMSPVELDRMHQAVVRRAKGEPVQYITGTTGFRTLEIKCAPGVLIPRPETEVLVGEVLDYLDRSVLGAGPVPGRARVELPWNAQVEEARRAEEAAAAKRAEEGGAEAAGETDLVAEDAFDDVAAGPDAEPGQSGAQDGRRVARVLEVGCGTGCISLSIAAEREGSVRCVSTDVNPKAVELAIANRDALHMDEETVAFRLGDLVSPVRSDEAGAFDVLVSNPPYIPRKVMEVLPLEVTDYEPHLALEGGEDGLDVFRRLVAAAPRMLRPGGLLACELHEESLQDAAAICTAAGFKDVRIIEDLARRPRIILATVGEA</sequence>
<dbReference type="Gene3D" id="3.40.50.150">
    <property type="entry name" value="Vaccinia Virus protein VP39"/>
    <property type="match status" value="1"/>
</dbReference>
<dbReference type="GO" id="GO:0032259">
    <property type="term" value="P:methylation"/>
    <property type="evidence" value="ECO:0007669"/>
    <property type="project" value="UniProtKB-KW"/>
</dbReference>
<dbReference type="PROSITE" id="PS00092">
    <property type="entry name" value="N6_MTASE"/>
    <property type="match status" value="1"/>
</dbReference>
<dbReference type="RefSeq" id="WP_117679762.1">
    <property type="nucleotide sequence ID" value="NZ_QSRJ01000007.1"/>
</dbReference>